<keyword evidence="2" id="KW-1185">Reference proteome</keyword>
<name>A0ABW7GF23_9BURK</name>
<organism evidence="1 2">
    <name type="scientific">Pelomonas lactea</name>
    <dbReference type="NCBI Taxonomy" id="3299030"/>
    <lineage>
        <taxon>Bacteria</taxon>
        <taxon>Pseudomonadati</taxon>
        <taxon>Pseudomonadota</taxon>
        <taxon>Betaproteobacteria</taxon>
        <taxon>Burkholderiales</taxon>
        <taxon>Sphaerotilaceae</taxon>
        <taxon>Roseateles</taxon>
    </lineage>
</organism>
<gene>
    <name evidence="1" type="ORF">ACG04Q_03130</name>
</gene>
<accession>A0ABW7GF23</accession>
<dbReference type="SUPFAM" id="SSF54518">
    <property type="entry name" value="Tubby C-terminal domain-like"/>
    <property type="match status" value="1"/>
</dbReference>
<protein>
    <recommendedName>
        <fullName evidence="3">SnoaL-like domain-containing protein</fullName>
    </recommendedName>
</protein>
<dbReference type="InterPro" id="IPR025659">
    <property type="entry name" value="Tubby-like_C"/>
</dbReference>
<proteinExistence type="predicted"/>
<dbReference type="Proteomes" id="UP001606302">
    <property type="component" value="Unassembled WGS sequence"/>
</dbReference>
<sequence>MPRHLSVATQLLSLKERFKIREERGDGSEPRELYDCTWRFAWFREVWVLTAAGGAETVMRRRILSWVPRWDISSPLGAFTLCQRVFTLRRTLVVEGGPFDGATFTGNFIDMSFRVEHRGQLLATAQGKWLTLRNRHLVELLSDDPAVETLVALLMARLMIDQAAQSQGSAAGAGD</sequence>
<comment type="caution">
    <text evidence="1">The sequence shown here is derived from an EMBL/GenBank/DDBJ whole genome shotgun (WGS) entry which is preliminary data.</text>
</comment>
<dbReference type="RefSeq" id="WP_394509357.1">
    <property type="nucleotide sequence ID" value="NZ_JBIGHX010000001.1"/>
</dbReference>
<dbReference type="EMBL" id="JBIGHX010000001">
    <property type="protein sequence ID" value="MFG6460549.1"/>
    <property type="molecule type" value="Genomic_DNA"/>
</dbReference>
<evidence type="ECO:0008006" key="3">
    <source>
        <dbReference type="Google" id="ProtNLM"/>
    </source>
</evidence>
<evidence type="ECO:0000313" key="2">
    <source>
        <dbReference type="Proteomes" id="UP001606302"/>
    </source>
</evidence>
<evidence type="ECO:0000313" key="1">
    <source>
        <dbReference type="EMBL" id="MFG6460549.1"/>
    </source>
</evidence>
<reference evidence="1 2" key="1">
    <citation type="submission" date="2024-08" db="EMBL/GenBank/DDBJ databases">
        <authorList>
            <person name="Lu H."/>
        </authorList>
    </citation>
    <scope>NUCLEOTIDE SEQUENCE [LARGE SCALE GENOMIC DNA]</scope>
    <source>
        <strain evidence="1 2">DXS20W</strain>
    </source>
</reference>